<dbReference type="GO" id="GO:0008967">
    <property type="term" value="F:phosphoglycolate phosphatase activity"/>
    <property type="evidence" value="ECO:0007669"/>
    <property type="project" value="TreeGrafter"/>
</dbReference>
<dbReference type="SUPFAM" id="SSF56784">
    <property type="entry name" value="HAD-like"/>
    <property type="match status" value="1"/>
</dbReference>
<dbReference type="EC" id="3.1.3.-" evidence="1"/>
<dbReference type="SFLD" id="SFLDS00003">
    <property type="entry name" value="Haloacid_Dehalogenase"/>
    <property type="match status" value="1"/>
</dbReference>
<dbReference type="Gene3D" id="1.10.150.240">
    <property type="entry name" value="Putative phosphatase, domain 2"/>
    <property type="match status" value="1"/>
</dbReference>
<gene>
    <name evidence="1" type="primary">mupP_2</name>
    <name evidence="1" type="ORF">OPDIPICF_03912</name>
</gene>
<dbReference type="Proteomes" id="UP000441399">
    <property type="component" value="Unassembled WGS sequence"/>
</dbReference>
<dbReference type="InterPro" id="IPR041492">
    <property type="entry name" value="HAD_2"/>
</dbReference>
<dbReference type="GO" id="GO:0006281">
    <property type="term" value="P:DNA repair"/>
    <property type="evidence" value="ECO:0007669"/>
    <property type="project" value="TreeGrafter"/>
</dbReference>
<dbReference type="PANTHER" id="PTHR43434:SF24">
    <property type="entry name" value="HYDROLASE-RELATED"/>
    <property type="match status" value="1"/>
</dbReference>
<sequence>MLVIFDWDGTLIDSTGKIVGAMQTAIEGLGLPPLEDAPIQNIIGLGVPEAILKLYPHEPASARESLRVAYSKAFVKADAVPCELYEGVETTLASLKNANMQLAVATGKSRKGLDRQLAKLGWADYFDATRCADETESKPSPQMLQQLLHELDVSVDRALMVGDTEYDLLMAKNAGMASAGVSYGAHSVAHLQTFDPVVIVDHMSELGNYVLGRA</sequence>
<dbReference type="NCBIfam" id="TIGR01549">
    <property type="entry name" value="HAD-SF-IA-v1"/>
    <property type="match status" value="1"/>
</dbReference>
<accession>A0A5S9NTA2</accession>
<dbReference type="InterPro" id="IPR023198">
    <property type="entry name" value="PGP-like_dom2"/>
</dbReference>
<dbReference type="SFLD" id="SFLDG01129">
    <property type="entry name" value="C1.5:_HAD__Beta-PGM__Phosphata"/>
    <property type="match status" value="1"/>
</dbReference>
<dbReference type="InterPro" id="IPR050155">
    <property type="entry name" value="HAD-like_hydrolase_sf"/>
</dbReference>
<keyword evidence="2" id="KW-1185">Reference proteome</keyword>
<evidence type="ECO:0000313" key="2">
    <source>
        <dbReference type="Proteomes" id="UP000441399"/>
    </source>
</evidence>
<evidence type="ECO:0000313" key="1">
    <source>
        <dbReference type="EMBL" id="CAA0093884.1"/>
    </source>
</evidence>
<dbReference type="GO" id="GO:0005829">
    <property type="term" value="C:cytosol"/>
    <property type="evidence" value="ECO:0007669"/>
    <property type="project" value="TreeGrafter"/>
</dbReference>
<dbReference type="OrthoDB" id="9782449at2"/>
<dbReference type="NCBIfam" id="TIGR01509">
    <property type="entry name" value="HAD-SF-IA-v3"/>
    <property type="match status" value="1"/>
</dbReference>
<dbReference type="Pfam" id="PF13419">
    <property type="entry name" value="HAD_2"/>
    <property type="match status" value="1"/>
</dbReference>
<dbReference type="InterPro" id="IPR006439">
    <property type="entry name" value="HAD-SF_hydro_IA"/>
</dbReference>
<dbReference type="SFLD" id="SFLDG01135">
    <property type="entry name" value="C1.5.6:_HAD__Beta-PGM__Phospha"/>
    <property type="match status" value="1"/>
</dbReference>
<dbReference type="Gene3D" id="3.40.50.1000">
    <property type="entry name" value="HAD superfamily/HAD-like"/>
    <property type="match status" value="1"/>
</dbReference>
<dbReference type="FunFam" id="3.40.50.1000:FF:000022">
    <property type="entry name" value="Phosphoglycolate phosphatase"/>
    <property type="match status" value="1"/>
</dbReference>
<reference evidence="1 2" key="1">
    <citation type="submission" date="2019-11" db="EMBL/GenBank/DDBJ databases">
        <authorList>
            <person name="Holert J."/>
        </authorList>
    </citation>
    <scope>NUCLEOTIDE SEQUENCE [LARGE SCALE GENOMIC DNA]</scope>
    <source>
        <strain evidence="1">SB11_3</strain>
    </source>
</reference>
<protein>
    <submittedName>
        <fullName evidence="1">N-acetylmuramic acid 6-phosphate phosphatase</fullName>
        <ecNumber evidence="1">3.1.3.-</ecNumber>
    </submittedName>
</protein>
<dbReference type="InterPro" id="IPR023214">
    <property type="entry name" value="HAD_sf"/>
</dbReference>
<proteinExistence type="predicted"/>
<organism evidence="1 2">
    <name type="scientific">BD1-7 clade bacterium</name>
    <dbReference type="NCBI Taxonomy" id="2029982"/>
    <lineage>
        <taxon>Bacteria</taxon>
        <taxon>Pseudomonadati</taxon>
        <taxon>Pseudomonadota</taxon>
        <taxon>Gammaproteobacteria</taxon>
        <taxon>Cellvibrionales</taxon>
        <taxon>Spongiibacteraceae</taxon>
        <taxon>BD1-7 clade</taxon>
    </lineage>
</organism>
<dbReference type="PANTHER" id="PTHR43434">
    <property type="entry name" value="PHOSPHOGLYCOLATE PHOSPHATASE"/>
    <property type="match status" value="1"/>
</dbReference>
<keyword evidence="1" id="KW-0378">Hydrolase</keyword>
<name>A0A5S9NTA2_9GAMM</name>
<dbReference type="AlphaFoldDB" id="A0A5S9NTA2"/>
<dbReference type="InterPro" id="IPR036412">
    <property type="entry name" value="HAD-like_sf"/>
</dbReference>
<dbReference type="EMBL" id="CACSIO010000003">
    <property type="protein sequence ID" value="CAA0093884.1"/>
    <property type="molecule type" value="Genomic_DNA"/>
</dbReference>